<dbReference type="GO" id="GO:0035556">
    <property type="term" value="P:intracellular signal transduction"/>
    <property type="evidence" value="ECO:0007669"/>
    <property type="project" value="TreeGrafter"/>
</dbReference>
<accession>A0A9P4NLN8</accession>
<keyword evidence="5" id="KW-0418">Kinase</keyword>
<evidence type="ECO:0000256" key="5">
    <source>
        <dbReference type="ARBA" id="ARBA00022777"/>
    </source>
</evidence>
<dbReference type="PROSITE" id="PS50011">
    <property type="entry name" value="PROTEIN_KINASE_DOM"/>
    <property type="match status" value="1"/>
</dbReference>
<feature type="compositionally biased region" description="Acidic residues" evidence="7">
    <location>
        <begin position="417"/>
        <end position="434"/>
    </location>
</feature>
<dbReference type="Pfam" id="PF00069">
    <property type="entry name" value="Pkinase"/>
    <property type="match status" value="1"/>
</dbReference>
<evidence type="ECO:0000313" key="10">
    <source>
        <dbReference type="Proteomes" id="UP000800235"/>
    </source>
</evidence>
<dbReference type="InterPro" id="IPR011009">
    <property type="entry name" value="Kinase-like_dom_sf"/>
</dbReference>
<dbReference type="GO" id="GO:0005524">
    <property type="term" value="F:ATP binding"/>
    <property type="evidence" value="ECO:0007669"/>
    <property type="project" value="UniProtKB-KW"/>
</dbReference>
<dbReference type="EMBL" id="MU007060">
    <property type="protein sequence ID" value="KAF2427389.1"/>
    <property type="molecule type" value="Genomic_DNA"/>
</dbReference>
<feature type="domain" description="Protein kinase" evidence="8">
    <location>
        <begin position="81"/>
        <end position="363"/>
    </location>
</feature>
<sequence length="440" mass="50023">MEEQPKIGLDNPKGETTNTGRKGKEKRRCSSDDDDNSNPSKELKRPKIHSSPEPRRLTRSTVTRQILSIAEVLDLPVPKRIDWTLGLAEHLKNKTYSNSRKTVESVVIKNLRYYHKFDPGNYKFWAEGQFGKKPLEVEVLQRLQQTDNHSSFLTITAFSMDEKADQVYIYSPYGKFGDLKGALQKSGIVPEPYIWYAASNLVSAIETMATGSSSLDKPEDWIPILHLDITPANILLVKPEDNIGMKYNWPGLELIDFGSAAELRPPTEERHRNPLDFLNRDICSMGQVLFCLMSAEQKGEPQWAYTKKQHLHQNGEEDNVDDISFNDKYSTELKNLVKKALSFRPEDRDLPAVMLNDIKLEWVSQEDVAGGLKDKVFWEEKDDCKGIFKYGEGKSISGKYEVGKQVPKERHERIEQDAEGAEDDEDDGDDEGAGDAEGYF</sequence>
<evidence type="ECO:0000256" key="3">
    <source>
        <dbReference type="ARBA" id="ARBA00022679"/>
    </source>
</evidence>
<keyword evidence="6" id="KW-0067">ATP-binding</keyword>
<proteinExistence type="inferred from homology"/>
<comment type="similarity">
    <text evidence="1">Belongs to the protein kinase superfamily. CAMK Ser/Thr protein kinase family. NIM1 subfamily.</text>
</comment>
<dbReference type="GO" id="GO:0004674">
    <property type="term" value="F:protein serine/threonine kinase activity"/>
    <property type="evidence" value="ECO:0007669"/>
    <property type="project" value="UniProtKB-KW"/>
</dbReference>
<dbReference type="GO" id="GO:0005737">
    <property type="term" value="C:cytoplasm"/>
    <property type="evidence" value="ECO:0007669"/>
    <property type="project" value="TreeGrafter"/>
</dbReference>
<evidence type="ECO:0000259" key="8">
    <source>
        <dbReference type="PROSITE" id="PS50011"/>
    </source>
</evidence>
<evidence type="ECO:0000256" key="1">
    <source>
        <dbReference type="ARBA" id="ARBA00010791"/>
    </source>
</evidence>
<keyword evidence="10" id="KW-1185">Reference proteome</keyword>
<keyword evidence="2" id="KW-0723">Serine/threonine-protein kinase</keyword>
<dbReference type="PANTHER" id="PTHR24346:SF82">
    <property type="entry name" value="KP78A-RELATED"/>
    <property type="match status" value="1"/>
</dbReference>
<feature type="compositionally biased region" description="Basic and acidic residues" evidence="7">
    <location>
        <begin position="41"/>
        <end position="56"/>
    </location>
</feature>
<dbReference type="Proteomes" id="UP000800235">
    <property type="component" value="Unassembled WGS sequence"/>
</dbReference>
<gene>
    <name evidence="9" type="ORF">EJ08DRAFT_662925</name>
</gene>
<dbReference type="OrthoDB" id="310217at2759"/>
<dbReference type="AlphaFoldDB" id="A0A9P4NLN8"/>
<dbReference type="SUPFAM" id="SSF56112">
    <property type="entry name" value="Protein kinase-like (PK-like)"/>
    <property type="match status" value="1"/>
</dbReference>
<reference evidence="9" key="1">
    <citation type="journal article" date="2020" name="Stud. Mycol.">
        <title>101 Dothideomycetes genomes: a test case for predicting lifestyles and emergence of pathogens.</title>
        <authorList>
            <person name="Haridas S."/>
            <person name="Albert R."/>
            <person name="Binder M."/>
            <person name="Bloem J."/>
            <person name="Labutti K."/>
            <person name="Salamov A."/>
            <person name="Andreopoulos B."/>
            <person name="Baker S."/>
            <person name="Barry K."/>
            <person name="Bills G."/>
            <person name="Bluhm B."/>
            <person name="Cannon C."/>
            <person name="Castanera R."/>
            <person name="Culley D."/>
            <person name="Daum C."/>
            <person name="Ezra D."/>
            <person name="Gonzalez J."/>
            <person name="Henrissat B."/>
            <person name="Kuo A."/>
            <person name="Liang C."/>
            <person name="Lipzen A."/>
            <person name="Lutzoni F."/>
            <person name="Magnuson J."/>
            <person name="Mondo S."/>
            <person name="Nolan M."/>
            <person name="Ohm R."/>
            <person name="Pangilinan J."/>
            <person name="Park H.-J."/>
            <person name="Ramirez L."/>
            <person name="Alfaro M."/>
            <person name="Sun H."/>
            <person name="Tritt A."/>
            <person name="Yoshinaga Y."/>
            <person name="Zwiers L.-H."/>
            <person name="Turgeon B."/>
            <person name="Goodwin S."/>
            <person name="Spatafora J."/>
            <person name="Crous P."/>
            <person name="Grigoriev I."/>
        </authorList>
    </citation>
    <scope>NUCLEOTIDE SEQUENCE</scope>
    <source>
        <strain evidence="9">CBS 130266</strain>
    </source>
</reference>
<comment type="caution">
    <text evidence="9">The sequence shown here is derived from an EMBL/GenBank/DDBJ whole genome shotgun (WGS) entry which is preliminary data.</text>
</comment>
<protein>
    <recommendedName>
        <fullName evidence="8">Protein kinase domain-containing protein</fullName>
    </recommendedName>
</protein>
<name>A0A9P4NLN8_9PEZI</name>
<dbReference type="Gene3D" id="1.10.510.10">
    <property type="entry name" value="Transferase(Phosphotransferase) domain 1"/>
    <property type="match status" value="1"/>
</dbReference>
<feature type="region of interest" description="Disordered" evidence="7">
    <location>
        <begin position="399"/>
        <end position="440"/>
    </location>
</feature>
<evidence type="ECO:0000256" key="6">
    <source>
        <dbReference type="ARBA" id="ARBA00022840"/>
    </source>
</evidence>
<feature type="region of interest" description="Disordered" evidence="7">
    <location>
        <begin position="1"/>
        <end position="59"/>
    </location>
</feature>
<feature type="compositionally biased region" description="Basic and acidic residues" evidence="7">
    <location>
        <begin position="406"/>
        <end position="416"/>
    </location>
</feature>
<organism evidence="9 10">
    <name type="scientific">Tothia fuscella</name>
    <dbReference type="NCBI Taxonomy" id="1048955"/>
    <lineage>
        <taxon>Eukaryota</taxon>
        <taxon>Fungi</taxon>
        <taxon>Dikarya</taxon>
        <taxon>Ascomycota</taxon>
        <taxon>Pezizomycotina</taxon>
        <taxon>Dothideomycetes</taxon>
        <taxon>Pleosporomycetidae</taxon>
        <taxon>Venturiales</taxon>
        <taxon>Cylindrosympodiaceae</taxon>
        <taxon>Tothia</taxon>
    </lineage>
</organism>
<evidence type="ECO:0000313" key="9">
    <source>
        <dbReference type="EMBL" id="KAF2427389.1"/>
    </source>
</evidence>
<evidence type="ECO:0000256" key="7">
    <source>
        <dbReference type="SAM" id="MobiDB-lite"/>
    </source>
</evidence>
<dbReference type="SMART" id="SM00220">
    <property type="entry name" value="S_TKc"/>
    <property type="match status" value="1"/>
</dbReference>
<evidence type="ECO:0000256" key="2">
    <source>
        <dbReference type="ARBA" id="ARBA00022527"/>
    </source>
</evidence>
<keyword evidence="4" id="KW-0547">Nucleotide-binding</keyword>
<evidence type="ECO:0000256" key="4">
    <source>
        <dbReference type="ARBA" id="ARBA00022741"/>
    </source>
</evidence>
<keyword evidence="3" id="KW-0808">Transferase</keyword>
<dbReference type="InterPro" id="IPR000719">
    <property type="entry name" value="Prot_kinase_dom"/>
</dbReference>
<dbReference type="PANTHER" id="PTHR24346">
    <property type="entry name" value="MAP/MICROTUBULE AFFINITY-REGULATING KINASE"/>
    <property type="match status" value="1"/>
</dbReference>